<sequence length="757" mass="86956">MIRRLLLSFFTLFSVLNFAQNKIEGNYDAKNKMFIQKSKNFWISEYKNGVAKISKDGYYGIIDESGKYILPMIYDEIYLTNEGIFAKKEAEKYAFNYDGSTNCNTFFGANANKDSYQQYPAYKILNFDIYGKPFSEGLFLSKQHYNNETNKYQLTYLDEFGNVKITTDKYISGGVFSEGLAAVSYFKYWGFIDKTGKEVIPPIYDYQSIFREGVANVSKNNKYGLIDSRGNIIIPLEYDQIHPAFDGMVPVKKGDKFGIFDVKGKQVLDFIYEDVSIFNNGHGQVKQNGKWFFINKRGEASDYYQFPFEEGYRFMDYKGNKVYEDKLGNVIFKNTFDNKEYREGLSIIKENSKFGFADRLGNVILKPTYDSAENFKDGLARVQIGNENFYIDKKGNKSQPEKPTKFSFNIKGITVSLENNGTYSLVNCSTKKTLEKDINDVSILGNFIVINKNNNKGLLDFAGNAVLKTIYEELILKKDKIIGKSENNIDIFDNNLKLEKKLSLSDSNFKIYDEKKSDNAVLIEQNSKKGLINIVDNKMMSPRFESLSFLDKSGLFLGKYSTENYLIDVKKNIATLFTLNNYEEFSKGIIKTSRYGKNQGLIDSENNIILPSEYDISFLSNKTAIVKKNNLYGLINEKGKILLEPKYQKIYHSDNAYIDGDDELILVKLNNKVGFADRNGNMKINFQYEEGTPFNNKLASVKLNGKWGYIDKFNQLIINNIYDEAWPFIDTYQARAKIGNQYIIIDKSGKKIRNAEN</sequence>
<keyword evidence="1" id="KW-0732">Signal</keyword>
<gene>
    <name evidence="2" type="ORF">OF897_08835</name>
</gene>
<feature type="chain" id="PRO_5046547330" evidence="1">
    <location>
        <begin position="20"/>
        <end position="757"/>
    </location>
</feature>
<dbReference type="RefSeq" id="WP_267265336.1">
    <property type="nucleotide sequence ID" value="NZ_JAOVZW010000010.1"/>
</dbReference>
<dbReference type="PANTHER" id="PTHR37841:SF1">
    <property type="entry name" value="DUF3298 DOMAIN-CONTAINING PROTEIN"/>
    <property type="match status" value="1"/>
</dbReference>
<organism evidence="2 3">
    <name type="scientific">Chryseobacterium formosus</name>
    <dbReference type="NCBI Taxonomy" id="1537363"/>
    <lineage>
        <taxon>Bacteria</taxon>
        <taxon>Pseudomonadati</taxon>
        <taxon>Bacteroidota</taxon>
        <taxon>Flavobacteriia</taxon>
        <taxon>Flavobacteriales</taxon>
        <taxon>Weeksellaceae</taxon>
        <taxon>Chryseobacterium group</taxon>
        <taxon>Chryseobacterium</taxon>
    </lineage>
</organism>
<evidence type="ECO:0000313" key="3">
    <source>
        <dbReference type="Proteomes" id="UP001073122"/>
    </source>
</evidence>
<comment type="caution">
    <text evidence="2">The sequence shown here is derived from an EMBL/GenBank/DDBJ whole genome shotgun (WGS) entry which is preliminary data.</text>
</comment>
<accession>A0ABT3XPH7</accession>
<evidence type="ECO:0000313" key="2">
    <source>
        <dbReference type="EMBL" id="MCX8524028.1"/>
    </source>
</evidence>
<evidence type="ECO:0000256" key="1">
    <source>
        <dbReference type="SAM" id="SignalP"/>
    </source>
</evidence>
<proteinExistence type="predicted"/>
<name>A0ABT3XPH7_9FLAO</name>
<dbReference type="SUPFAM" id="SSF69360">
    <property type="entry name" value="Cell wall binding repeat"/>
    <property type="match status" value="2"/>
</dbReference>
<dbReference type="Pfam" id="PF14903">
    <property type="entry name" value="WG_beta_rep"/>
    <property type="match status" value="6"/>
</dbReference>
<keyword evidence="3" id="KW-1185">Reference proteome</keyword>
<dbReference type="InterPro" id="IPR032774">
    <property type="entry name" value="WG_beta_rep"/>
</dbReference>
<dbReference type="PANTHER" id="PTHR37841">
    <property type="entry name" value="GLR2918 PROTEIN"/>
    <property type="match status" value="1"/>
</dbReference>
<dbReference type="Proteomes" id="UP001073122">
    <property type="component" value="Unassembled WGS sequence"/>
</dbReference>
<dbReference type="EMBL" id="JAOVZW010000010">
    <property type="protein sequence ID" value="MCX8524028.1"/>
    <property type="molecule type" value="Genomic_DNA"/>
</dbReference>
<reference evidence="2" key="1">
    <citation type="submission" date="2022-10" db="EMBL/GenBank/DDBJ databases">
        <title>Chryseobacterium sp. nov., a novel bacterial species.</title>
        <authorList>
            <person name="Cao Y."/>
        </authorList>
    </citation>
    <scope>NUCLEOTIDE SEQUENCE</scope>
    <source>
        <strain evidence="2">CCTCC AB2015118</strain>
    </source>
</reference>
<protein>
    <submittedName>
        <fullName evidence="2">WG repeat-containing protein</fullName>
    </submittedName>
</protein>
<feature type="signal peptide" evidence="1">
    <location>
        <begin position="1"/>
        <end position="19"/>
    </location>
</feature>